<evidence type="ECO:0000256" key="1">
    <source>
        <dbReference type="ARBA" id="ARBA00022691"/>
    </source>
</evidence>
<keyword evidence="4" id="KW-0411">Iron-sulfur</keyword>
<dbReference type="PROSITE" id="PS51918">
    <property type="entry name" value="RADICAL_SAM"/>
    <property type="match status" value="1"/>
</dbReference>
<reference evidence="6 7" key="1">
    <citation type="submission" date="2018-11" db="EMBL/GenBank/DDBJ databases">
        <title>Species Designations Belie Phenotypic and Genotypic Heterogeneity in Oral Streptococci.</title>
        <authorList>
            <person name="Velsko I."/>
        </authorList>
    </citation>
    <scope>NUCLEOTIDE SEQUENCE [LARGE SCALE GENOMIC DNA]</scope>
    <source>
        <strain evidence="6 7">KLC02</strain>
    </source>
</reference>
<dbReference type="CDD" id="cd01335">
    <property type="entry name" value="Radical_SAM"/>
    <property type="match status" value="1"/>
</dbReference>
<dbReference type="SUPFAM" id="SSF102114">
    <property type="entry name" value="Radical SAM enzymes"/>
    <property type="match status" value="1"/>
</dbReference>
<dbReference type="Proteomes" id="UP000267137">
    <property type="component" value="Unassembled WGS sequence"/>
</dbReference>
<keyword evidence="3" id="KW-0408">Iron</keyword>
<dbReference type="InterPro" id="IPR006638">
    <property type="entry name" value="Elp3/MiaA/NifB-like_rSAM"/>
</dbReference>
<evidence type="ECO:0000259" key="5">
    <source>
        <dbReference type="PROSITE" id="PS51918"/>
    </source>
</evidence>
<gene>
    <name evidence="6" type="primary">moaA_1</name>
    <name evidence="6" type="ORF">D8827_00015</name>
</gene>
<dbReference type="GO" id="GO:0046872">
    <property type="term" value="F:metal ion binding"/>
    <property type="evidence" value="ECO:0007669"/>
    <property type="project" value="UniProtKB-KW"/>
</dbReference>
<keyword evidence="1" id="KW-0949">S-adenosyl-L-methionine</keyword>
<dbReference type="Gene3D" id="3.20.20.70">
    <property type="entry name" value="Aldolase class I"/>
    <property type="match status" value="1"/>
</dbReference>
<keyword evidence="2" id="KW-0479">Metal-binding</keyword>
<dbReference type="SFLD" id="SFLDG01067">
    <property type="entry name" value="SPASM/twitch_domain_containing"/>
    <property type="match status" value="1"/>
</dbReference>
<protein>
    <submittedName>
        <fullName evidence="6">Cyclic pyranopterin monophosphate synthase</fullName>
    </submittedName>
</protein>
<evidence type="ECO:0000313" key="6">
    <source>
        <dbReference type="EMBL" id="RSJ24154.1"/>
    </source>
</evidence>
<dbReference type="InterPro" id="IPR007197">
    <property type="entry name" value="rSAM"/>
</dbReference>
<dbReference type="PANTHER" id="PTHR11228">
    <property type="entry name" value="RADICAL SAM DOMAIN PROTEIN"/>
    <property type="match status" value="1"/>
</dbReference>
<dbReference type="AlphaFoldDB" id="A0AAE8G4D6"/>
<evidence type="ECO:0000256" key="3">
    <source>
        <dbReference type="ARBA" id="ARBA00023004"/>
    </source>
</evidence>
<proteinExistence type="predicted"/>
<dbReference type="InterPro" id="IPR050377">
    <property type="entry name" value="Radical_SAM_PqqE_MftC-like"/>
</dbReference>
<organism evidence="6 7">
    <name type="scientific">Streptococcus intermedius</name>
    <dbReference type="NCBI Taxonomy" id="1338"/>
    <lineage>
        <taxon>Bacteria</taxon>
        <taxon>Bacillati</taxon>
        <taxon>Bacillota</taxon>
        <taxon>Bacilli</taxon>
        <taxon>Lactobacillales</taxon>
        <taxon>Streptococcaceae</taxon>
        <taxon>Streptococcus</taxon>
        <taxon>Streptococcus anginosus group</taxon>
    </lineage>
</organism>
<sequence>MKYLFIRIHEACNAGCWFCGFAKSTDNFRLSQEKYLEILDECVRVGVSYIRFTGGEPLLDRNLVSYIKKASQLGIKTSVITNGSLLSRNVDKLHEAGLNQIIVSIDDIGDNHSNNRKINGLYEKALEGLKKCKDMGIKTRVNTVCGPHNFRNMPLLKQEFTKIGIDYWELSALKLNAKIEYDATNEEIQNVIDEVYFTKNGIIPFGKMWCGNTDSEQDRYFNQSIPPRVSNECSMTSRVRYFDAKNNNIYVCSLLPHRGLPKKDYYHFSDGEKFVYSNTEIDKIAERYRYNGKNICTGCSSTAAFYGERKIDYVELEDWEY</sequence>
<dbReference type="Pfam" id="PF04055">
    <property type="entry name" value="Radical_SAM"/>
    <property type="match status" value="1"/>
</dbReference>
<evidence type="ECO:0000256" key="4">
    <source>
        <dbReference type="ARBA" id="ARBA00023014"/>
    </source>
</evidence>
<dbReference type="GO" id="GO:0003824">
    <property type="term" value="F:catalytic activity"/>
    <property type="evidence" value="ECO:0007669"/>
    <property type="project" value="InterPro"/>
</dbReference>
<dbReference type="PANTHER" id="PTHR11228:SF7">
    <property type="entry name" value="PQQA PEPTIDE CYCLASE"/>
    <property type="match status" value="1"/>
</dbReference>
<evidence type="ECO:0000313" key="7">
    <source>
        <dbReference type="Proteomes" id="UP000267137"/>
    </source>
</evidence>
<comment type="caution">
    <text evidence="6">The sequence shown here is derived from an EMBL/GenBank/DDBJ whole genome shotgun (WGS) entry which is preliminary data.</text>
</comment>
<accession>A0AAE8G4D6</accession>
<evidence type="ECO:0000256" key="2">
    <source>
        <dbReference type="ARBA" id="ARBA00022723"/>
    </source>
</evidence>
<dbReference type="SMART" id="SM00729">
    <property type="entry name" value="Elp3"/>
    <property type="match status" value="1"/>
</dbReference>
<dbReference type="RefSeq" id="WP_125441886.1">
    <property type="nucleotide sequence ID" value="NZ_RJOO01000001.1"/>
</dbReference>
<feature type="domain" description="Radical SAM core" evidence="5">
    <location>
        <begin position="1"/>
        <end position="214"/>
    </location>
</feature>
<dbReference type="InterPro" id="IPR013785">
    <property type="entry name" value="Aldolase_TIM"/>
</dbReference>
<dbReference type="EMBL" id="RJOO01000001">
    <property type="protein sequence ID" value="RSJ24154.1"/>
    <property type="molecule type" value="Genomic_DNA"/>
</dbReference>
<dbReference type="InterPro" id="IPR058240">
    <property type="entry name" value="rSAM_sf"/>
</dbReference>
<dbReference type="SFLD" id="SFLDS00029">
    <property type="entry name" value="Radical_SAM"/>
    <property type="match status" value="1"/>
</dbReference>
<dbReference type="GO" id="GO:0051536">
    <property type="term" value="F:iron-sulfur cluster binding"/>
    <property type="evidence" value="ECO:0007669"/>
    <property type="project" value="UniProtKB-KW"/>
</dbReference>
<name>A0AAE8G4D6_STRIT</name>